<keyword evidence="3" id="KW-1185">Reference proteome</keyword>
<proteinExistence type="predicted"/>
<feature type="domain" description="AHC1-like C2H2 zinc-finger" evidence="1">
    <location>
        <begin position="100"/>
        <end position="137"/>
    </location>
</feature>
<comment type="caution">
    <text evidence="2">The sequence shown here is derived from an EMBL/GenBank/DDBJ whole genome shotgun (WGS) entry which is preliminary data.</text>
</comment>
<feature type="non-terminal residue" evidence="2">
    <location>
        <position position="1"/>
    </location>
</feature>
<accession>A0A8H7UI44</accession>
<dbReference type="Proteomes" id="UP000654370">
    <property type="component" value="Unassembled WGS sequence"/>
</dbReference>
<protein>
    <recommendedName>
        <fullName evidence="1">AHC1-like C2H2 zinc-finger domain-containing protein</fullName>
    </recommendedName>
</protein>
<reference evidence="2" key="1">
    <citation type="submission" date="2020-12" db="EMBL/GenBank/DDBJ databases">
        <title>Metabolic potential, ecology and presence of endohyphal bacteria is reflected in genomic diversity of Mucoromycotina.</title>
        <authorList>
            <person name="Muszewska A."/>
            <person name="Okrasinska A."/>
            <person name="Steczkiewicz K."/>
            <person name="Drgas O."/>
            <person name="Orlowska M."/>
            <person name="Perlinska-Lenart U."/>
            <person name="Aleksandrzak-Piekarczyk T."/>
            <person name="Szatraj K."/>
            <person name="Zielenkiewicz U."/>
            <person name="Pilsyk S."/>
            <person name="Malc E."/>
            <person name="Mieczkowski P."/>
            <person name="Kruszewska J.S."/>
            <person name="Biernat P."/>
            <person name="Pawlowska J."/>
        </authorList>
    </citation>
    <scope>NUCLEOTIDE SEQUENCE</scope>
    <source>
        <strain evidence="2">WA0000067209</strain>
    </source>
</reference>
<dbReference type="InterPro" id="IPR058706">
    <property type="entry name" value="zf-C2H2_AHC1-like"/>
</dbReference>
<evidence type="ECO:0000313" key="3">
    <source>
        <dbReference type="Proteomes" id="UP000654370"/>
    </source>
</evidence>
<evidence type="ECO:0000259" key="1">
    <source>
        <dbReference type="Pfam" id="PF25909"/>
    </source>
</evidence>
<dbReference type="AlphaFoldDB" id="A0A8H7UI44"/>
<dbReference type="Pfam" id="PF25909">
    <property type="entry name" value="zf-C2H2_AHC1"/>
    <property type="match status" value="1"/>
</dbReference>
<name>A0A8H7UI44_MORIS</name>
<evidence type="ECO:0000313" key="2">
    <source>
        <dbReference type="EMBL" id="KAG2179919.1"/>
    </source>
</evidence>
<dbReference type="OrthoDB" id="1741717at2759"/>
<dbReference type="EMBL" id="JAEPQZ010000006">
    <property type="protein sequence ID" value="KAG2179919.1"/>
    <property type="molecule type" value="Genomic_DNA"/>
</dbReference>
<organism evidence="2 3">
    <name type="scientific">Mortierella isabellina</name>
    <name type="common">Filamentous fungus</name>
    <name type="synonym">Umbelopsis isabellina</name>
    <dbReference type="NCBI Taxonomy" id="91625"/>
    <lineage>
        <taxon>Eukaryota</taxon>
        <taxon>Fungi</taxon>
        <taxon>Fungi incertae sedis</taxon>
        <taxon>Mucoromycota</taxon>
        <taxon>Mucoromycotina</taxon>
        <taxon>Umbelopsidomycetes</taxon>
        <taxon>Umbelopsidales</taxon>
        <taxon>Umbelopsidaceae</taxon>
        <taxon>Umbelopsis</taxon>
    </lineage>
</organism>
<sequence length="179" mass="20257">HQFDLEIYLKHREISAIREEIGKAEDLLSDIRLAVRNDTAAVSAPDTHHNTRRSALQTIVSNMSFPLPSISNSLGQDAIRHARMNSRRSSNGTTKWLYGRRADGVYVSLACPRCHRDDFANQQGFLNHCRLAHGLEFGPYEEMIKQCGTPVDESEVPLDHPIRLRAITKPLSKPNPNQY</sequence>
<gene>
    <name evidence="2" type="ORF">INT43_003706</name>
</gene>